<keyword evidence="2 3" id="KW-0081">Bacteriolytic enzyme</keyword>
<dbReference type="GO" id="GO:0009253">
    <property type="term" value="P:peptidoglycan catabolic process"/>
    <property type="evidence" value="ECO:0007669"/>
    <property type="project" value="InterPro"/>
</dbReference>
<evidence type="ECO:0000256" key="2">
    <source>
        <dbReference type="ARBA" id="ARBA00022638"/>
    </source>
</evidence>
<dbReference type="SUPFAM" id="SSF53955">
    <property type="entry name" value="Lysozyme-like"/>
    <property type="match status" value="1"/>
</dbReference>
<dbReference type="GO" id="GO:0042742">
    <property type="term" value="P:defense response to bacterium"/>
    <property type="evidence" value="ECO:0007669"/>
    <property type="project" value="UniProtKB-KW"/>
</dbReference>
<gene>
    <name evidence="4" type="ORF">CAL13_08935</name>
</gene>
<dbReference type="EC" id="3.2.1.17" evidence="3"/>
<evidence type="ECO:0000313" key="5">
    <source>
        <dbReference type="Proteomes" id="UP000194139"/>
    </source>
</evidence>
<dbReference type="InterPro" id="IPR023346">
    <property type="entry name" value="Lysozyme-like_dom_sf"/>
</dbReference>
<reference evidence="4 5" key="1">
    <citation type="submission" date="2017-05" db="EMBL/GenBank/DDBJ databases">
        <title>Complete and WGS of Bordetella genogroups.</title>
        <authorList>
            <person name="Spilker T."/>
            <person name="LiPuma J."/>
        </authorList>
    </citation>
    <scope>NUCLEOTIDE SEQUENCE [LARGE SCALE GENOMIC DNA]</scope>
    <source>
        <strain evidence="4 5">AU17164</strain>
    </source>
</reference>
<comment type="similarity">
    <text evidence="3">Belongs to the glycosyl hydrolase 24 family.</text>
</comment>
<keyword evidence="5" id="KW-1185">Reference proteome</keyword>
<keyword evidence="3" id="KW-0378">Hydrolase</keyword>
<evidence type="ECO:0000256" key="1">
    <source>
        <dbReference type="ARBA" id="ARBA00022529"/>
    </source>
</evidence>
<dbReference type="Proteomes" id="UP000194139">
    <property type="component" value="Chromosome"/>
</dbReference>
<protein>
    <recommendedName>
        <fullName evidence="3">Lysozyme</fullName>
        <ecNumber evidence="3">3.2.1.17</ecNumber>
    </recommendedName>
</protein>
<proteinExistence type="inferred from homology"/>
<dbReference type="InterPro" id="IPR023347">
    <property type="entry name" value="Lysozyme_dom_sf"/>
</dbReference>
<dbReference type="PANTHER" id="PTHR37406:SF1">
    <property type="entry name" value="T4-TYPE LYSOZYME 1-RELATED"/>
    <property type="match status" value="1"/>
</dbReference>
<dbReference type="Gene3D" id="1.10.530.40">
    <property type="match status" value="1"/>
</dbReference>
<comment type="catalytic activity">
    <reaction evidence="3">
        <text>Hydrolysis of (1-&gt;4)-beta-linkages between N-acetylmuramic acid and N-acetyl-D-glucosamine residues in a peptidoglycan and between N-acetyl-D-glucosamine residues in chitodextrins.</text>
        <dbReference type="EC" id="3.2.1.17"/>
    </reaction>
</comment>
<organism evidence="4 5">
    <name type="scientific">Bordetella genomosp. 9</name>
    <dbReference type="NCBI Taxonomy" id="1416803"/>
    <lineage>
        <taxon>Bacteria</taxon>
        <taxon>Pseudomonadati</taxon>
        <taxon>Pseudomonadota</taxon>
        <taxon>Betaproteobacteria</taxon>
        <taxon>Burkholderiales</taxon>
        <taxon>Alcaligenaceae</taxon>
        <taxon>Bordetella</taxon>
    </lineage>
</organism>
<accession>A0A1W6YZ04</accession>
<dbReference type="Pfam" id="PF00959">
    <property type="entry name" value="Phage_lysozyme"/>
    <property type="match status" value="1"/>
</dbReference>
<dbReference type="EMBL" id="CP021109">
    <property type="protein sequence ID" value="ARP86308.1"/>
    <property type="molecule type" value="Genomic_DNA"/>
</dbReference>
<evidence type="ECO:0000256" key="3">
    <source>
        <dbReference type="RuleBase" id="RU003788"/>
    </source>
</evidence>
<dbReference type="GO" id="GO:0016998">
    <property type="term" value="P:cell wall macromolecule catabolic process"/>
    <property type="evidence" value="ECO:0007669"/>
    <property type="project" value="InterPro"/>
</dbReference>
<evidence type="ECO:0000313" key="4">
    <source>
        <dbReference type="EMBL" id="ARP86308.1"/>
    </source>
</evidence>
<dbReference type="GO" id="GO:0031640">
    <property type="term" value="P:killing of cells of another organism"/>
    <property type="evidence" value="ECO:0007669"/>
    <property type="project" value="UniProtKB-KW"/>
</dbReference>
<keyword evidence="1 3" id="KW-0929">Antimicrobial</keyword>
<dbReference type="InterPro" id="IPR002196">
    <property type="entry name" value="Glyco_hydro_24"/>
</dbReference>
<dbReference type="RefSeq" id="WP_086072145.1">
    <property type="nucleotide sequence ID" value="NZ_CP021109.1"/>
</dbReference>
<dbReference type="InterPro" id="IPR052619">
    <property type="entry name" value="Phage_lysozyme-like"/>
</dbReference>
<name>A0A1W6YZ04_9BORD</name>
<keyword evidence="3" id="KW-0326">Glycosidase</keyword>
<dbReference type="GO" id="GO:0003796">
    <property type="term" value="F:lysozyme activity"/>
    <property type="evidence" value="ECO:0007669"/>
    <property type="project" value="UniProtKB-EC"/>
</dbReference>
<sequence length="141" mass="16049">MGAYDLATLQAELWRDEGERLKPYRDTVGKLTIGIGRNLDDVGISHEEALMLLANDIVRAEKWLDRNLPWWGSLDDVRQRVMVNMAFNLGGKLLTFKNTLKAIQSHDWQQAHDGMLDSLWAKQVGQRAQRLAKMMLTGETA</sequence>
<dbReference type="PANTHER" id="PTHR37406">
    <property type="entry name" value="T4-TYPE LYSOZYME 1-RELATED"/>
    <property type="match status" value="1"/>
</dbReference>
<dbReference type="AlphaFoldDB" id="A0A1W6YZ04"/>